<reference evidence="2 3" key="1">
    <citation type="journal article" date="2023" name="Microbiol. Resour. Announc.">
        <title>Complete Genome of 'Candidatus Phytoplasma rubi' RS, a Phytopathogenic Bacterium Associated with Rubus Stunt Disease.</title>
        <authorList>
            <person name="Duckeck D."/>
            <person name="Zubert C."/>
            <person name="Bohm J.W."/>
            <person name="Carminati G."/>
            <person name="Schneider B."/>
            <person name="Kube M."/>
        </authorList>
    </citation>
    <scope>NUCLEOTIDE SEQUENCE [LARGE SCALE GENOMIC DNA]</scope>
    <source>
        <strain evidence="2 3">RS</strain>
    </source>
</reference>
<feature type="coiled-coil region" evidence="1">
    <location>
        <begin position="5"/>
        <end position="32"/>
    </location>
</feature>
<protein>
    <submittedName>
        <fullName evidence="2">Uncharacterized protein</fullName>
    </submittedName>
</protein>
<keyword evidence="3" id="KW-1185">Reference proteome</keyword>
<evidence type="ECO:0000313" key="3">
    <source>
        <dbReference type="Proteomes" id="UP001164727"/>
    </source>
</evidence>
<name>A0ABY7BTH9_9MOLU</name>
<sequence>MYEVRNEFEELNKQKEKEYQLTEEKLKEIYESEFQ</sequence>
<dbReference type="Proteomes" id="UP001164727">
    <property type="component" value="Chromosome"/>
</dbReference>
<organism evidence="2 3">
    <name type="scientific">Candidatus Phytoplasma rubi</name>
    <dbReference type="NCBI Taxonomy" id="399025"/>
    <lineage>
        <taxon>Bacteria</taxon>
        <taxon>Bacillati</taxon>
        <taxon>Mycoplasmatota</taxon>
        <taxon>Mollicutes</taxon>
        <taxon>Acholeplasmatales</taxon>
        <taxon>Acholeplasmataceae</taxon>
        <taxon>Candidatus Phytoplasma</taxon>
        <taxon>16SrV (Elm yellows group)</taxon>
    </lineage>
</organism>
<dbReference type="EMBL" id="CP114006">
    <property type="protein sequence ID" value="WAN63089.1"/>
    <property type="molecule type" value="Genomic_DNA"/>
</dbReference>
<keyword evidence="1" id="KW-0175">Coiled coil</keyword>
<accession>A0ABY7BTH9</accession>
<proteinExistence type="predicted"/>
<gene>
    <name evidence="2" type="ORF">RS022_00780</name>
</gene>
<evidence type="ECO:0000256" key="1">
    <source>
        <dbReference type="SAM" id="Coils"/>
    </source>
</evidence>
<evidence type="ECO:0000313" key="2">
    <source>
        <dbReference type="EMBL" id="WAN63089.1"/>
    </source>
</evidence>